<evidence type="ECO:0000313" key="4">
    <source>
        <dbReference type="EMBL" id="MPM76911.1"/>
    </source>
</evidence>
<proteinExistence type="predicted"/>
<dbReference type="Gene3D" id="3.40.630.30">
    <property type="match status" value="1"/>
</dbReference>
<sequence>MRWITFIVFPLLKDALLREIPLVQTQKILYNSKSLKARTNGQTGGGLMEKDCAVRVASPRDAEALLRIYAPYVEKTAITFEYEVPSIREFAGRIERTLERYPYLMAEVDGVPVGYAYAGPFKTRAAYDWAVETTVYVGGGMKRRGIGRKLYAALEKALAAQNILNLNACIAYPAEEDPYLTRDSVNFHQRMGYRMVGRFSQCGYKFGRWYDMVWMEKHIGEHTAHQPAVKPFGAIAGELSL</sequence>
<accession>A0A645CIY6</accession>
<gene>
    <name evidence="4" type="ORF">SDC9_123910</name>
</gene>
<dbReference type="AlphaFoldDB" id="A0A645CIY6"/>
<dbReference type="PANTHER" id="PTHR43072">
    <property type="entry name" value="N-ACETYLTRANSFERASE"/>
    <property type="match status" value="1"/>
</dbReference>
<evidence type="ECO:0000259" key="3">
    <source>
        <dbReference type="PROSITE" id="PS51186"/>
    </source>
</evidence>
<comment type="caution">
    <text evidence="4">The sequence shown here is derived from an EMBL/GenBank/DDBJ whole genome shotgun (WGS) entry which is preliminary data.</text>
</comment>
<organism evidence="4">
    <name type="scientific">bioreactor metagenome</name>
    <dbReference type="NCBI Taxonomy" id="1076179"/>
    <lineage>
        <taxon>unclassified sequences</taxon>
        <taxon>metagenomes</taxon>
        <taxon>ecological metagenomes</taxon>
    </lineage>
</organism>
<dbReference type="PANTHER" id="PTHR43072:SF23">
    <property type="entry name" value="UPF0039 PROTEIN C11D3.02C"/>
    <property type="match status" value="1"/>
</dbReference>
<reference evidence="4" key="1">
    <citation type="submission" date="2019-08" db="EMBL/GenBank/DDBJ databases">
        <authorList>
            <person name="Kucharzyk K."/>
            <person name="Murdoch R.W."/>
            <person name="Higgins S."/>
            <person name="Loffler F."/>
        </authorList>
    </citation>
    <scope>NUCLEOTIDE SEQUENCE</scope>
</reference>
<dbReference type="InterPro" id="IPR016181">
    <property type="entry name" value="Acyl_CoA_acyltransferase"/>
</dbReference>
<name>A0A645CIY6_9ZZZZ</name>
<dbReference type="PROSITE" id="PS51186">
    <property type="entry name" value="GNAT"/>
    <property type="match status" value="1"/>
</dbReference>
<dbReference type="EMBL" id="VSSQ01027590">
    <property type="protein sequence ID" value="MPM76911.1"/>
    <property type="molecule type" value="Genomic_DNA"/>
</dbReference>
<evidence type="ECO:0000256" key="2">
    <source>
        <dbReference type="ARBA" id="ARBA00023315"/>
    </source>
</evidence>
<feature type="domain" description="N-acetyltransferase" evidence="3">
    <location>
        <begin position="52"/>
        <end position="220"/>
    </location>
</feature>
<dbReference type="GO" id="GO:0016747">
    <property type="term" value="F:acyltransferase activity, transferring groups other than amino-acyl groups"/>
    <property type="evidence" value="ECO:0007669"/>
    <property type="project" value="InterPro"/>
</dbReference>
<dbReference type="SUPFAM" id="SSF55729">
    <property type="entry name" value="Acyl-CoA N-acyltransferases (Nat)"/>
    <property type="match status" value="1"/>
</dbReference>
<protein>
    <recommendedName>
        <fullName evidence="3">N-acetyltransferase domain-containing protein</fullName>
    </recommendedName>
</protein>
<keyword evidence="2" id="KW-0012">Acyltransferase</keyword>
<keyword evidence="1" id="KW-0808">Transferase</keyword>
<dbReference type="InterPro" id="IPR000182">
    <property type="entry name" value="GNAT_dom"/>
</dbReference>
<evidence type="ECO:0000256" key="1">
    <source>
        <dbReference type="ARBA" id="ARBA00022679"/>
    </source>
</evidence>
<dbReference type="Pfam" id="PF13420">
    <property type="entry name" value="Acetyltransf_4"/>
    <property type="match status" value="1"/>
</dbReference>
<dbReference type="CDD" id="cd04301">
    <property type="entry name" value="NAT_SF"/>
    <property type="match status" value="1"/>
</dbReference>